<dbReference type="RefSeq" id="WP_156137048.1">
    <property type="nucleotide sequence ID" value="NZ_CP050485.1"/>
</dbReference>
<protein>
    <submittedName>
        <fullName evidence="2">Uncharacterized protein</fullName>
    </submittedName>
</protein>
<evidence type="ECO:0000313" key="5">
    <source>
        <dbReference type="Proteomes" id="UP000516696"/>
    </source>
</evidence>
<reference evidence="2 4" key="1">
    <citation type="submission" date="2019-04" db="EMBL/GenBank/DDBJ databases">
        <title>Step-wise assembly of the neonatal virome modulated by breast feeding.</title>
        <authorList>
            <person name="Liang G."/>
            <person name="Bushman F."/>
        </authorList>
    </citation>
    <scope>NUCLEOTIDE SEQUENCE [LARGE SCALE GENOMIC DNA]</scope>
    <source>
        <strain evidence="2 4">E3404</strain>
    </source>
</reference>
<dbReference type="EMBL" id="CP050485">
    <property type="protein sequence ID" value="QOG26647.1"/>
    <property type="molecule type" value="Genomic_DNA"/>
</dbReference>
<reference evidence="3 5" key="2">
    <citation type="submission" date="2020-03" db="EMBL/GenBank/DDBJ databases">
        <title>Characterization of ganglioside-mimicking enterococci.</title>
        <authorList>
            <person name="Patry R.T."/>
            <person name="Nothaft H."/>
            <person name="Bridger R."/>
            <person name="Shajahan A."/>
            <person name="Huynh S."/>
            <person name="Sanchez S."/>
            <person name="Azadi P."/>
            <person name="Cooper K."/>
            <person name="Miller W.G."/>
            <person name="Parker C.T."/>
            <person name="Wells L."/>
            <person name="Szymanski C.M."/>
        </authorList>
    </citation>
    <scope>NUCLEOTIDE SEQUENCE [LARGE SCALE GENOMIC DNA]</scope>
    <source>
        <strain evidence="3 5">EGM181</strain>
    </source>
</reference>
<dbReference type="EMBL" id="WVTI01000002">
    <property type="protein sequence ID" value="MXS25180.1"/>
    <property type="molecule type" value="Genomic_DNA"/>
</dbReference>
<reference evidence="1" key="3">
    <citation type="submission" date="2023-03" db="EMBL/GenBank/DDBJ databases">
        <authorList>
            <person name="Shen W."/>
            <person name="Cai J."/>
        </authorList>
    </citation>
    <scope>NUCLEOTIDE SEQUENCE</scope>
    <source>
        <strain evidence="1">K69-2</strain>
    </source>
</reference>
<dbReference type="Proteomes" id="UP001183682">
    <property type="component" value="Unassembled WGS sequence"/>
</dbReference>
<dbReference type="AlphaFoldDB" id="A0A6I4XNJ7"/>
<evidence type="ECO:0000313" key="2">
    <source>
        <dbReference type="EMBL" id="MXS25180.1"/>
    </source>
</evidence>
<sequence length="46" mass="5344">MKSIEKIPGSFLILEDGLVDNGCFFRLRSSVRQLLVWKGNTYQLDR</sequence>
<dbReference type="Proteomes" id="UP000439965">
    <property type="component" value="Unassembled WGS sequence"/>
</dbReference>
<evidence type="ECO:0000313" key="1">
    <source>
        <dbReference type="EMBL" id="MDT2691348.1"/>
    </source>
</evidence>
<name>A0A6I4XNJ7_ENTGA</name>
<organism evidence="2 4">
    <name type="scientific">Enterococcus gallinarum</name>
    <dbReference type="NCBI Taxonomy" id="1353"/>
    <lineage>
        <taxon>Bacteria</taxon>
        <taxon>Bacillati</taxon>
        <taxon>Bacillota</taxon>
        <taxon>Bacilli</taxon>
        <taxon>Lactobacillales</taxon>
        <taxon>Enterococcaceae</taxon>
        <taxon>Enterococcus</taxon>
    </lineage>
</organism>
<evidence type="ECO:0000313" key="3">
    <source>
        <dbReference type="EMBL" id="QOG26647.1"/>
    </source>
</evidence>
<proteinExistence type="predicted"/>
<gene>
    <name evidence="3" type="ORF">EGM181_04905</name>
    <name evidence="2" type="ORF">GTI89_03690</name>
    <name evidence="1" type="ORF">P7E30_14325</name>
</gene>
<dbReference type="EMBL" id="JARPZN010000013">
    <property type="protein sequence ID" value="MDT2691348.1"/>
    <property type="molecule type" value="Genomic_DNA"/>
</dbReference>
<evidence type="ECO:0000313" key="4">
    <source>
        <dbReference type="Proteomes" id="UP000439965"/>
    </source>
</evidence>
<accession>A0A6I4XNJ7</accession>
<dbReference type="Proteomes" id="UP000516696">
    <property type="component" value="Chromosome"/>
</dbReference>